<dbReference type="OMA" id="FDDCGVY"/>
<dbReference type="PANTHER" id="PTHR46468">
    <property type="entry name" value="SENTRIN-SPECIFIC PROTEASE 8"/>
    <property type="match status" value="1"/>
</dbReference>
<dbReference type="EMBL" id="SWFT01000018">
    <property type="protein sequence ID" value="KAA8907948.1"/>
    <property type="molecule type" value="Genomic_DNA"/>
</dbReference>
<dbReference type="AlphaFoldDB" id="A0A642UYG5"/>
<dbReference type="PANTHER" id="PTHR46468:SF1">
    <property type="entry name" value="SENTRIN-SPECIFIC PROTEASE 8"/>
    <property type="match status" value="1"/>
</dbReference>
<reference evidence="7 8" key="1">
    <citation type="submission" date="2019-07" db="EMBL/GenBank/DDBJ databases">
        <title>Genome assembly of two rare yeast pathogens: Diutina rugosa and Trichomonascus ciferrii.</title>
        <authorList>
            <person name="Mixao V."/>
            <person name="Saus E."/>
            <person name="Hansen A."/>
            <person name="Lass-Flor C."/>
            <person name="Gabaldon T."/>
        </authorList>
    </citation>
    <scope>NUCLEOTIDE SEQUENCE [LARGE SCALE GENOMIC DNA]</scope>
    <source>
        <strain evidence="7 8">CBS 613</strain>
    </source>
</reference>
<gene>
    <name evidence="7" type="ORF">DIURU_000358</name>
</gene>
<name>A0A642UYG5_DIURU</name>
<organism evidence="7 8">
    <name type="scientific">Diutina rugosa</name>
    <name type="common">Yeast</name>
    <name type="synonym">Candida rugosa</name>
    <dbReference type="NCBI Taxonomy" id="5481"/>
    <lineage>
        <taxon>Eukaryota</taxon>
        <taxon>Fungi</taxon>
        <taxon>Dikarya</taxon>
        <taxon>Ascomycota</taxon>
        <taxon>Saccharomycotina</taxon>
        <taxon>Pichiomycetes</taxon>
        <taxon>Debaryomycetaceae</taxon>
        <taxon>Diutina</taxon>
    </lineage>
</organism>
<dbReference type="Pfam" id="PF02902">
    <property type="entry name" value="Peptidase_C48"/>
    <property type="match status" value="1"/>
</dbReference>
<evidence type="ECO:0000256" key="2">
    <source>
        <dbReference type="ARBA" id="ARBA00022670"/>
    </source>
</evidence>
<keyword evidence="2" id="KW-0645">Protease</keyword>
<protein>
    <recommendedName>
        <fullName evidence="6">Ubiquitin-like protease family profile domain-containing protein</fullName>
    </recommendedName>
</protein>
<dbReference type="Gene3D" id="3.40.395.10">
    <property type="entry name" value="Adenoviral Proteinase, Chain A"/>
    <property type="match status" value="1"/>
</dbReference>
<evidence type="ECO:0000256" key="4">
    <source>
        <dbReference type="ARBA" id="ARBA00022807"/>
    </source>
</evidence>
<comment type="caution">
    <text evidence="7">The sequence shown here is derived from an EMBL/GenBank/DDBJ whole genome shotgun (WGS) entry which is preliminary data.</text>
</comment>
<dbReference type="InterPro" id="IPR003653">
    <property type="entry name" value="Peptidase_C48_C"/>
</dbReference>
<feature type="region of interest" description="Disordered" evidence="5">
    <location>
        <begin position="33"/>
        <end position="96"/>
    </location>
</feature>
<dbReference type="GO" id="GO:0006508">
    <property type="term" value="P:proteolysis"/>
    <property type="evidence" value="ECO:0007669"/>
    <property type="project" value="UniProtKB-KW"/>
</dbReference>
<evidence type="ECO:0000313" key="8">
    <source>
        <dbReference type="Proteomes" id="UP000449547"/>
    </source>
</evidence>
<dbReference type="GeneID" id="54779011"/>
<evidence type="ECO:0000259" key="6">
    <source>
        <dbReference type="PROSITE" id="PS50600"/>
    </source>
</evidence>
<evidence type="ECO:0000256" key="3">
    <source>
        <dbReference type="ARBA" id="ARBA00022801"/>
    </source>
</evidence>
<dbReference type="PROSITE" id="PS50600">
    <property type="entry name" value="ULP_PROTEASE"/>
    <property type="match status" value="1"/>
</dbReference>
<dbReference type="InterPro" id="IPR038765">
    <property type="entry name" value="Papain-like_cys_pep_sf"/>
</dbReference>
<dbReference type="RefSeq" id="XP_034014880.1">
    <property type="nucleotide sequence ID" value="XM_034156357.1"/>
</dbReference>
<dbReference type="OrthoDB" id="5065855at2759"/>
<dbReference type="InterPro" id="IPR044613">
    <property type="entry name" value="Nep1/2-like"/>
</dbReference>
<keyword evidence="8" id="KW-1185">Reference proteome</keyword>
<evidence type="ECO:0000313" key="7">
    <source>
        <dbReference type="EMBL" id="KAA8907948.1"/>
    </source>
</evidence>
<keyword evidence="3" id="KW-0378">Hydrolase</keyword>
<sequence length="351" mass="38648">MGIVYDPDADTFGFGTGHVLPHPQHATGLAELPWGSLVASPPSPLSPSVGDGETNSAATTTKSKRKRKQQSKRKAKTKAKPLTTEGNSGDSGGSESVVGKSYTQFTIKQIYSQIVGSTKASDKLFSYRTLPVYREDIDYILPGEWLNDSDISLAYEMMSALLQHHGMDKLVQMVWPSVVHLLMYSPMDPKDLLPPELDQAEVVFLPINVLEEDDADDDNDGDHWALTVLSVVDHVLYVYDSMSEEPLPPAFGQMAQKLLRCNLGLRTSKPLKVEVMKCDQQHNFDDCGIHVIINSALIVRQLIAAKTDDTEVDMDLGAVKADSFQARGQFLALIKQLQDQLEASASEEEDK</sequence>
<comment type="similarity">
    <text evidence="1">Belongs to the peptidase C48 family.</text>
</comment>
<accession>A0A642UYG5</accession>
<evidence type="ECO:0000256" key="5">
    <source>
        <dbReference type="SAM" id="MobiDB-lite"/>
    </source>
</evidence>
<dbReference type="GO" id="GO:0019784">
    <property type="term" value="F:deNEDDylase activity"/>
    <property type="evidence" value="ECO:0007669"/>
    <property type="project" value="InterPro"/>
</dbReference>
<feature type="domain" description="Ubiquitin-like protease family profile" evidence="6">
    <location>
        <begin position="130"/>
        <end position="298"/>
    </location>
</feature>
<dbReference type="GO" id="GO:0000338">
    <property type="term" value="P:protein deneddylation"/>
    <property type="evidence" value="ECO:0007669"/>
    <property type="project" value="TreeGrafter"/>
</dbReference>
<proteinExistence type="inferred from homology"/>
<feature type="compositionally biased region" description="Basic residues" evidence="5">
    <location>
        <begin position="62"/>
        <end position="79"/>
    </location>
</feature>
<dbReference type="SUPFAM" id="SSF54001">
    <property type="entry name" value="Cysteine proteinases"/>
    <property type="match status" value="1"/>
</dbReference>
<feature type="compositionally biased region" description="Low complexity" evidence="5">
    <location>
        <begin position="85"/>
        <end position="96"/>
    </location>
</feature>
<dbReference type="VEuPathDB" id="FungiDB:DIURU_000358"/>
<dbReference type="Proteomes" id="UP000449547">
    <property type="component" value="Unassembled WGS sequence"/>
</dbReference>
<keyword evidence="4" id="KW-0788">Thiol protease</keyword>
<evidence type="ECO:0000256" key="1">
    <source>
        <dbReference type="ARBA" id="ARBA00005234"/>
    </source>
</evidence>
<dbReference type="GO" id="GO:0008234">
    <property type="term" value="F:cysteine-type peptidase activity"/>
    <property type="evidence" value="ECO:0007669"/>
    <property type="project" value="UniProtKB-KW"/>
</dbReference>